<feature type="compositionally biased region" description="Gly residues" evidence="1">
    <location>
        <begin position="28"/>
        <end position="41"/>
    </location>
</feature>
<evidence type="ECO:0000256" key="1">
    <source>
        <dbReference type="SAM" id="MobiDB-lite"/>
    </source>
</evidence>
<evidence type="ECO:0000313" key="3">
    <source>
        <dbReference type="Proteomes" id="UP000000763"/>
    </source>
</evidence>
<feature type="compositionally biased region" description="Low complexity" evidence="1">
    <location>
        <begin position="82"/>
        <end position="106"/>
    </location>
</feature>
<dbReference type="Proteomes" id="UP000000763">
    <property type="component" value="Chromosome 2"/>
</dbReference>
<name>A0A0N7KFJ7_ORYSJ</name>
<feature type="compositionally biased region" description="Polar residues" evidence="1">
    <location>
        <begin position="124"/>
        <end position="136"/>
    </location>
</feature>
<reference evidence="3" key="2">
    <citation type="journal article" date="2008" name="Nucleic Acids Res.">
        <title>The rice annotation project database (RAP-DB): 2008 update.</title>
        <authorList>
            <consortium name="The rice annotation project (RAP)"/>
        </authorList>
    </citation>
    <scope>GENOME REANNOTATION</scope>
    <source>
        <strain evidence="3">cv. Nipponbare</strain>
    </source>
</reference>
<accession>A0A0N7KFJ7</accession>
<dbReference type="AlphaFoldDB" id="A0A0N7KFJ7"/>
<organism evidence="2 3">
    <name type="scientific">Oryza sativa subsp. japonica</name>
    <name type="common">Rice</name>
    <dbReference type="NCBI Taxonomy" id="39947"/>
    <lineage>
        <taxon>Eukaryota</taxon>
        <taxon>Viridiplantae</taxon>
        <taxon>Streptophyta</taxon>
        <taxon>Embryophyta</taxon>
        <taxon>Tracheophyta</taxon>
        <taxon>Spermatophyta</taxon>
        <taxon>Magnoliopsida</taxon>
        <taxon>Liliopsida</taxon>
        <taxon>Poales</taxon>
        <taxon>Poaceae</taxon>
        <taxon>BOP clade</taxon>
        <taxon>Oryzoideae</taxon>
        <taxon>Oryzeae</taxon>
        <taxon>Oryzinae</taxon>
        <taxon>Oryza</taxon>
        <taxon>Oryza sativa</taxon>
    </lineage>
</organism>
<protein>
    <submittedName>
        <fullName evidence="2">Uncharacterized protein</fullName>
    </submittedName>
</protein>
<proteinExistence type="predicted"/>
<sequence>MAGSGGRGDSVGKEDWAVSLLARSPLRAGGGGGDAGGGAPGRAGRAALEASPGGGGSGRRGRRGEENRAKEDATAVEPQIIVPVAARPLPLAAPSSSPHVVSSSSPRRPRWQPPPPPPGEASGADQQALPSPSLSPGTFWAQKSPK</sequence>
<dbReference type="EMBL" id="AP006161">
    <property type="protein sequence ID" value="BAD29573.1"/>
    <property type="molecule type" value="Genomic_DNA"/>
</dbReference>
<feature type="region of interest" description="Disordered" evidence="1">
    <location>
        <begin position="24"/>
        <end position="146"/>
    </location>
</feature>
<evidence type="ECO:0000313" key="2">
    <source>
        <dbReference type="EMBL" id="BAD29573.1"/>
    </source>
</evidence>
<feature type="compositionally biased region" description="Basic and acidic residues" evidence="1">
    <location>
        <begin position="63"/>
        <end position="73"/>
    </location>
</feature>
<gene>
    <name evidence="2" type="primary">B1267B06.23</name>
</gene>
<reference evidence="3" key="1">
    <citation type="journal article" date="2005" name="Nature">
        <title>The map-based sequence of the rice genome.</title>
        <authorList>
            <consortium name="International rice genome sequencing project (IRGSP)"/>
            <person name="Matsumoto T."/>
            <person name="Wu J."/>
            <person name="Kanamori H."/>
            <person name="Katayose Y."/>
            <person name="Fujisawa M."/>
            <person name="Namiki N."/>
            <person name="Mizuno H."/>
            <person name="Yamamoto K."/>
            <person name="Antonio B.A."/>
            <person name="Baba T."/>
            <person name="Sakata K."/>
            <person name="Nagamura Y."/>
            <person name="Aoki H."/>
            <person name="Arikawa K."/>
            <person name="Arita K."/>
            <person name="Bito T."/>
            <person name="Chiden Y."/>
            <person name="Fujitsuka N."/>
            <person name="Fukunaka R."/>
            <person name="Hamada M."/>
            <person name="Harada C."/>
            <person name="Hayashi A."/>
            <person name="Hijishita S."/>
            <person name="Honda M."/>
            <person name="Hosokawa S."/>
            <person name="Ichikawa Y."/>
            <person name="Idonuma A."/>
            <person name="Iijima M."/>
            <person name="Ikeda M."/>
            <person name="Ikeno M."/>
            <person name="Ito K."/>
            <person name="Ito S."/>
            <person name="Ito T."/>
            <person name="Ito Y."/>
            <person name="Ito Y."/>
            <person name="Iwabuchi A."/>
            <person name="Kamiya K."/>
            <person name="Karasawa W."/>
            <person name="Kurita K."/>
            <person name="Katagiri S."/>
            <person name="Kikuta A."/>
            <person name="Kobayashi H."/>
            <person name="Kobayashi N."/>
            <person name="Machita K."/>
            <person name="Maehara T."/>
            <person name="Masukawa M."/>
            <person name="Mizubayashi T."/>
            <person name="Mukai Y."/>
            <person name="Nagasaki H."/>
            <person name="Nagata Y."/>
            <person name="Naito S."/>
            <person name="Nakashima M."/>
            <person name="Nakama Y."/>
            <person name="Nakamichi Y."/>
            <person name="Nakamura M."/>
            <person name="Meguro A."/>
            <person name="Negishi M."/>
            <person name="Ohta I."/>
            <person name="Ohta T."/>
            <person name="Okamoto M."/>
            <person name="Ono N."/>
            <person name="Saji S."/>
            <person name="Sakaguchi M."/>
            <person name="Sakai K."/>
            <person name="Shibata M."/>
            <person name="Shimokawa T."/>
            <person name="Song J."/>
            <person name="Takazaki Y."/>
            <person name="Terasawa K."/>
            <person name="Tsugane M."/>
            <person name="Tsuji K."/>
            <person name="Ueda S."/>
            <person name="Waki K."/>
            <person name="Yamagata H."/>
            <person name="Yamamoto M."/>
            <person name="Yamamoto S."/>
            <person name="Yamane H."/>
            <person name="Yoshiki S."/>
            <person name="Yoshihara R."/>
            <person name="Yukawa K."/>
            <person name="Zhong H."/>
            <person name="Yano M."/>
            <person name="Yuan Q."/>
            <person name="Ouyang S."/>
            <person name="Liu J."/>
            <person name="Jones K.M."/>
            <person name="Gansberger K."/>
            <person name="Moffat K."/>
            <person name="Hill J."/>
            <person name="Bera J."/>
            <person name="Fadrosh D."/>
            <person name="Jin S."/>
            <person name="Johri S."/>
            <person name="Kim M."/>
            <person name="Overton L."/>
            <person name="Reardon M."/>
            <person name="Tsitrin T."/>
            <person name="Vuong H."/>
            <person name="Weaver B."/>
            <person name="Ciecko A."/>
            <person name="Tallon L."/>
            <person name="Jackson J."/>
            <person name="Pai G."/>
            <person name="Aken S.V."/>
            <person name="Utterback T."/>
            <person name="Reidmuller S."/>
            <person name="Feldblyum T."/>
            <person name="Hsiao J."/>
            <person name="Zismann V."/>
            <person name="Iobst S."/>
            <person name="de Vazeille A.R."/>
            <person name="Buell C.R."/>
            <person name="Ying K."/>
            <person name="Li Y."/>
            <person name="Lu T."/>
            <person name="Huang Y."/>
            <person name="Zhao Q."/>
            <person name="Feng Q."/>
            <person name="Zhang L."/>
            <person name="Zhu J."/>
            <person name="Weng Q."/>
            <person name="Mu J."/>
            <person name="Lu Y."/>
            <person name="Fan D."/>
            <person name="Liu Y."/>
            <person name="Guan J."/>
            <person name="Zhang Y."/>
            <person name="Yu S."/>
            <person name="Liu X."/>
            <person name="Zhang Y."/>
            <person name="Hong G."/>
            <person name="Han B."/>
            <person name="Choisne N."/>
            <person name="Demange N."/>
            <person name="Orjeda G."/>
            <person name="Samain S."/>
            <person name="Cattolico L."/>
            <person name="Pelletier E."/>
            <person name="Couloux A."/>
            <person name="Segurens B."/>
            <person name="Wincker P."/>
            <person name="D'Hont A."/>
            <person name="Scarpelli C."/>
            <person name="Weissenbach J."/>
            <person name="Salanoubat M."/>
            <person name="Quetier F."/>
            <person name="Yu Y."/>
            <person name="Kim H.R."/>
            <person name="Rambo T."/>
            <person name="Currie J."/>
            <person name="Collura K."/>
            <person name="Luo M."/>
            <person name="Yang T."/>
            <person name="Ammiraju J.S.S."/>
            <person name="Engler F."/>
            <person name="Soderlund C."/>
            <person name="Wing R.A."/>
            <person name="Palmer L.E."/>
            <person name="de la Bastide M."/>
            <person name="Spiegel L."/>
            <person name="Nascimento L."/>
            <person name="Zutavern T."/>
            <person name="O'Shaughnessy A."/>
            <person name="Dike S."/>
            <person name="Dedhia N."/>
            <person name="Preston R."/>
            <person name="Balija V."/>
            <person name="McCombie W.R."/>
            <person name="Chow T."/>
            <person name="Chen H."/>
            <person name="Chung M."/>
            <person name="Chen C."/>
            <person name="Shaw J."/>
            <person name="Wu H."/>
            <person name="Hsiao K."/>
            <person name="Chao Y."/>
            <person name="Chu M."/>
            <person name="Cheng C."/>
            <person name="Hour A."/>
            <person name="Lee P."/>
            <person name="Lin S."/>
            <person name="Lin Y."/>
            <person name="Liou J."/>
            <person name="Liu S."/>
            <person name="Hsing Y."/>
            <person name="Raghuvanshi S."/>
            <person name="Mohanty A."/>
            <person name="Bharti A.K."/>
            <person name="Gaur A."/>
            <person name="Gupta V."/>
            <person name="Kumar D."/>
            <person name="Ravi V."/>
            <person name="Vij S."/>
            <person name="Kapur A."/>
            <person name="Khurana P."/>
            <person name="Khurana P."/>
            <person name="Khurana J.P."/>
            <person name="Tyagi A.K."/>
            <person name="Gaikwad K."/>
            <person name="Singh A."/>
            <person name="Dalal V."/>
            <person name="Srivastava S."/>
            <person name="Dixit A."/>
            <person name="Pal A.K."/>
            <person name="Ghazi I.A."/>
            <person name="Yadav M."/>
            <person name="Pandit A."/>
            <person name="Bhargava A."/>
            <person name="Sureshbabu K."/>
            <person name="Batra K."/>
            <person name="Sharma T.R."/>
            <person name="Mohapatra T."/>
            <person name="Singh N.K."/>
            <person name="Messing J."/>
            <person name="Nelson A.B."/>
            <person name="Fuks G."/>
            <person name="Kavchok S."/>
            <person name="Keizer G."/>
            <person name="Linton E."/>
            <person name="Llaca V."/>
            <person name="Song R."/>
            <person name="Tanyolac B."/>
            <person name="Young S."/>
            <person name="Ho-Il K."/>
            <person name="Hahn J.H."/>
            <person name="Sangsakoo G."/>
            <person name="Vanavichit A."/>
            <person name="de Mattos Luiz.A.T."/>
            <person name="Zimmer P.D."/>
            <person name="Malone G."/>
            <person name="Dellagostin O."/>
            <person name="de Oliveira A.C."/>
            <person name="Bevan M."/>
            <person name="Bancroft I."/>
            <person name="Minx P."/>
            <person name="Cordum H."/>
            <person name="Wilson R."/>
            <person name="Cheng Z."/>
            <person name="Jin W."/>
            <person name="Jiang J."/>
            <person name="Leong S.A."/>
            <person name="Iwama H."/>
            <person name="Gojobori T."/>
            <person name="Itoh T."/>
            <person name="Niimura Y."/>
            <person name="Fujii Y."/>
            <person name="Habara T."/>
            <person name="Sakai H."/>
            <person name="Sato Y."/>
            <person name="Wilson G."/>
            <person name="Kumar K."/>
            <person name="McCouch S."/>
            <person name="Juretic N."/>
            <person name="Hoen D."/>
            <person name="Wright S."/>
            <person name="Bruskiewich R."/>
            <person name="Bureau T."/>
            <person name="Miyao A."/>
            <person name="Hirochika H."/>
            <person name="Nishikawa T."/>
            <person name="Kadowaki K."/>
            <person name="Sugiura M."/>
            <person name="Burr B."/>
            <person name="Sasaki T."/>
        </authorList>
    </citation>
    <scope>NUCLEOTIDE SEQUENCE [LARGE SCALE GENOMIC DNA]</scope>
    <source>
        <strain evidence="3">cv. Nipponbare</strain>
    </source>
</reference>